<evidence type="ECO:0000313" key="2">
    <source>
        <dbReference type="Proteomes" id="UP000438983"/>
    </source>
</evidence>
<protein>
    <submittedName>
        <fullName evidence="1">Uncharacterized protein</fullName>
    </submittedName>
</protein>
<dbReference type="EMBL" id="CP046902">
    <property type="protein sequence ID" value="QGZ29754.1"/>
    <property type="molecule type" value="Genomic_DNA"/>
</dbReference>
<name>A0A6A9R4X8_STUST</name>
<organism evidence="1 2">
    <name type="scientific">Stutzerimonas stutzeri</name>
    <name type="common">Pseudomonas stutzeri</name>
    <dbReference type="NCBI Taxonomy" id="316"/>
    <lineage>
        <taxon>Bacteria</taxon>
        <taxon>Pseudomonadati</taxon>
        <taxon>Pseudomonadota</taxon>
        <taxon>Gammaproteobacteria</taxon>
        <taxon>Pseudomonadales</taxon>
        <taxon>Pseudomonadaceae</taxon>
        <taxon>Stutzerimonas</taxon>
    </lineage>
</organism>
<gene>
    <name evidence="1" type="ORF">GQA94_06630</name>
</gene>
<accession>A0A6A9R4X8</accession>
<evidence type="ECO:0000313" key="1">
    <source>
        <dbReference type="EMBL" id="QGZ29754.1"/>
    </source>
</evidence>
<dbReference type="AlphaFoldDB" id="A0A6A9R4X8"/>
<sequence>MDFAKAYKQCRKSMALGRGIKAVEACLHRGKHEFDSLQEAKLSCFRDIRGYKIVSSGECAFFPRDLSEIKVGSGLAWYRDTFATTEIVLPPYHSFGFLSEYGGKISKSNSEEERYAHANNMLLEMYTPPRMADLICGAWSQRITFAQYQEQLIEAVKAYCLGLYGVAIVGILPCIEGFLRELGKHVSLPVKDAVNIETLLKVFHRIKQGELKRLVAGYDWYPDKELTINYLSRYHERVQMLESMEMYFRGCFYGHTESLPSHFVLNRHGIAHGFFKGYATPSNFLRLFNLISLLSFAAILVEGRGSMLQPGVTTDSEALALNFTKCLLSRRYVQPNAQSILPSPIILG</sequence>
<proteinExistence type="predicted"/>
<dbReference type="OrthoDB" id="6769944at2"/>
<dbReference type="RefSeq" id="WP_015275572.1">
    <property type="nucleotide sequence ID" value="NZ_CP046902.1"/>
</dbReference>
<reference evidence="1 2" key="1">
    <citation type="submission" date="2019-12" db="EMBL/GenBank/DDBJ databases">
        <title>Complete genome sequence of Pseudomonas stutzeri.</title>
        <authorList>
            <person name="Lim S.R."/>
            <person name="Kim J.H."/>
        </authorList>
    </citation>
    <scope>NUCLEOTIDE SEQUENCE [LARGE SCALE GENOMIC DNA]</scope>
    <source>
        <strain evidence="1 2">PM101005</strain>
    </source>
</reference>
<dbReference type="Proteomes" id="UP000438983">
    <property type="component" value="Chromosome"/>
</dbReference>